<keyword evidence="5" id="KW-1185">Reference proteome</keyword>
<feature type="domain" description="Disease resistance R13L4/SHOC-2-like LRR" evidence="2">
    <location>
        <begin position="114"/>
        <end position="205"/>
    </location>
</feature>
<name>A0A2U1NZJ1_ARTAN</name>
<evidence type="ECO:0000256" key="1">
    <source>
        <dbReference type="ARBA" id="ARBA00022737"/>
    </source>
</evidence>
<dbReference type="InterPro" id="IPR056789">
    <property type="entry name" value="LRR_R13L1-DRL21"/>
</dbReference>
<dbReference type="AlphaFoldDB" id="A0A2U1NZJ1"/>
<dbReference type="InterPro" id="IPR055414">
    <property type="entry name" value="LRR_R13L4/SHOC2-like"/>
</dbReference>
<sequence>MLLEFCRLEVFCYHINAANLVNGFTAINMLLEKEDLIFLWMAKGFLRQSCSNRVFVRLDTGMENEVREEALKKYCHMSFVRETYITCKKFKAFDTANYLRTFLAMPIVIDEVPESVGNMKHLQYLNLSRNRTSQLPDNVSNLYNLQTLVVSGCEMLTKFPENFMNLRSLRHFDIRDTCLWNMLPLGIGELKGLQILSNIIVGENDDFPISGPRNLKNLHGKIYIPGLEQVKSARDTREVKLSQKMVSELELEWRDVFHDSRNETLENEVLSALMPHSDYLIDLSTESYGDKPLQKLYVSTTTWEPSITQEVVS</sequence>
<dbReference type="PANTHER" id="PTHR47186">
    <property type="entry name" value="LEUCINE-RICH REPEAT-CONTAINING PROTEIN 57"/>
    <property type="match status" value="1"/>
</dbReference>
<dbReference type="Proteomes" id="UP000245207">
    <property type="component" value="Unassembled WGS sequence"/>
</dbReference>
<evidence type="ECO:0000313" key="5">
    <source>
        <dbReference type="Proteomes" id="UP000245207"/>
    </source>
</evidence>
<organism evidence="4 5">
    <name type="scientific">Artemisia annua</name>
    <name type="common">Sweet wormwood</name>
    <dbReference type="NCBI Taxonomy" id="35608"/>
    <lineage>
        <taxon>Eukaryota</taxon>
        <taxon>Viridiplantae</taxon>
        <taxon>Streptophyta</taxon>
        <taxon>Embryophyta</taxon>
        <taxon>Tracheophyta</taxon>
        <taxon>Spermatophyta</taxon>
        <taxon>Magnoliopsida</taxon>
        <taxon>eudicotyledons</taxon>
        <taxon>Gunneridae</taxon>
        <taxon>Pentapetalae</taxon>
        <taxon>asterids</taxon>
        <taxon>campanulids</taxon>
        <taxon>Asterales</taxon>
        <taxon>Asteraceae</taxon>
        <taxon>Asteroideae</taxon>
        <taxon>Anthemideae</taxon>
        <taxon>Artemisiinae</taxon>
        <taxon>Artemisia</taxon>
    </lineage>
</organism>
<dbReference type="Gene3D" id="3.80.10.10">
    <property type="entry name" value="Ribonuclease Inhibitor"/>
    <property type="match status" value="1"/>
</dbReference>
<dbReference type="SUPFAM" id="SSF52058">
    <property type="entry name" value="L domain-like"/>
    <property type="match status" value="1"/>
</dbReference>
<reference evidence="4 5" key="1">
    <citation type="journal article" date="2018" name="Mol. Plant">
        <title>The genome of Artemisia annua provides insight into the evolution of Asteraceae family and artemisinin biosynthesis.</title>
        <authorList>
            <person name="Shen Q."/>
            <person name="Zhang L."/>
            <person name="Liao Z."/>
            <person name="Wang S."/>
            <person name="Yan T."/>
            <person name="Shi P."/>
            <person name="Liu M."/>
            <person name="Fu X."/>
            <person name="Pan Q."/>
            <person name="Wang Y."/>
            <person name="Lv Z."/>
            <person name="Lu X."/>
            <person name="Zhang F."/>
            <person name="Jiang W."/>
            <person name="Ma Y."/>
            <person name="Chen M."/>
            <person name="Hao X."/>
            <person name="Li L."/>
            <person name="Tang Y."/>
            <person name="Lv G."/>
            <person name="Zhou Y."/>
            <person name="Sun X."/>
            <person name="Brodelius P.E."/>
            <person name="Rose J.K.C."/>
            <person name="Tang K."/>
        </authorList>
    </citation>
    <scope>NUCLEOTIDE SEQUENCE [LARGE SCALE GENOMIC DNA]</scope>
    <source>
        <strain evidence="5">cv. Huhao1</strain>
        <tissue evidence="4">Leaf</tissue>
    </source>
</reference>
<keyword evidence="1" id="KW-0677">Repeat</keyword>
<dbReference type="EMBL" id="PKPP01001920">
    <property type="protein sequence ID" value="PWA78935.1"/>
    <property type="molecule type" value="Genomic_DNA"/>
</dbReference>
<accession>A0A2U1NZJ1</accession>
<comment type="caution">
    <text evidence="4">The sequence shown here is derived from an EMBL/GenBank/DDBJ whole genome shotgun (WGS) entry which is preliminary data.</text>
</comment>
<evidence type="ECO:0000313" key="4">
    <source>
        <dbReference type="EMBL" id="PWA78935.1"/>
    </source>
</evidence>
<protein>
    <submittedName>
        <fullName evidence="4">NB-ARC domains-containing protein</fullName>
    </submittedName>
</protein>
<dbReference type="PANTHER" id="PTHR47186:SF33">
    <property type="entry name" value="NB-ARC DOMAIN-CONTAINING PROTEIN"/>
    <property type="match status" value="1"/>
</dbReference>
<dbReference type="Pfam" id="PF25019">
    <property type="entry name" value="LRR_R13L1-DRL21"/>
    <property type="match status" value="1"/>
</dbReference>
<dbReference type="Pfam" id="PF23598">
    <property type="entry name" value="LRR_14"/>
    <property type="match status" value="1"/>
</dbReference>
<feature type="domain" description="R13L1/DRL21-like LRR repeat region" evidence="3">
    <location>
        <begin position="213"/>
        <end position="288"/>
    </location>
</feature>
<dbReference type="OrthoDB" id="773208at2759"/>
<evidence type="ECO:0000259" key="2">
    <source>
        <dbReference type="Pfam" id="PF23598"/>
    </source>
</evidence>
<gene>
    <name evidence="4" type="ORF">CTI12_AA210670</name>
</gene>
<dbReference type="InterPro" id="IPR032675">
    <property type="entry name" value="LRR_dom_sf"/>
</dbReference>
<proteinExistence type="predicted"/>
<evidence type="ECO:0000259" key="3">
    <source>
        <dbReference type="Pfam" id="PF25019"/>
    </source>
</evidence>